<dbReference type="GO" id="GO:0008713">
    <property type="term" value="F:ADP-heptose-lipopolysaccharide heptosyltransferase activity"/>
    <property type="evidence" value="ECO:0007669"/>
    <property type="project" value="TreeGrafter"/>
</dbReference>
<organism evidence="4 5">
    <name type="scientific">Halochromatium salexigens</name>
    <name type="common">Chromatium salexigens</name>
    <dbReference type="NCBI Taxonomy" id="49447"/>
    <lineage>
        <taxon>Bacteria</taxon>
        <taxon>Pseudomonadati</taxon>
        <taxon>Pseudomonadota</taxon>
        <taxon>Gammaproteobacteria</taxon>
        <taxon>Chromatiales</taxon>
        <taxon>Chromatiaceae</taxon>
        <taxon>Halochromatium</taxon>
    </lineage>
</organism>
<evidence type="ECO:0000313" key="4">
    <source>
        <dbReference type="EMBL" id="MBK5930312.1"/>
    </source>
</evidence>
<dbReference type="GO" id="GO:0009244">
    <property type="term" value="P:lipopolysaccharide core region biosynthetic process"/>
    <property type="evidence" value="ECO:0007669"/>
    <property type="project" value="TreeGrafter"/>
</dbReference>
<reference evidence="4" key="2">
    <citation type="journal article" date="2020" name="Microorganisms">
        <title>Osmotic Adaptation and Compatible Solute Biosynthesis of Phototrophic Bacteria as Revealed from Genome Analyses.</title>
        <authorList>
            <person name="Imhoff J.F."/>
            <person name="Rahn T."/>
            <person name="Kunzel S."/>
            <person name="Keller A."/>
            <person name="Neulinger S.C."/>
        </authorList>
    </citation>
    <scope>NUCLEOTIDE SEQUENCE</scope>
    <source>
        <strain evidence="4">DSM 4395</strain>
    </source>
</reference>
<sequence>MARCSVGRDARDGDGARASPQRLLLVRLSAIGDIIFASPLIASARRAHPRAHIAWLVQPECAPLLAHHPDLDQVIEWPLPRWRRLWRERRLFGLVAEVIVAVKALRACRFDLAIDLQGLLKSALPVRWSGAPERIGLGTREGGQWLMTQRIERGPNSDWISSEYRHLASSLGWPSDDFRLRVSPGREAELAAEALIAAHGLDAGYAVICPFTTRPQKHWIDARWSALAARIHARFGLPTLMLGGPGDREAAQRISRGPLVDLVGATSLLSAAALIRRARCVVGVDTGLSHMGIAFERPTVLLFGSTCPYTETGSAAARVLYHPRHCSPCRRRPICDGAFTCMREIQLDEVMATLVELLERDRSEQTSRADQADRADRPDQADQADPSVGRASG</sequence>
<dbReference type="SUPFAM" id="SSF53756">
    <property type="entry name" value="UDP-Glycosyltransferase/glycogen phosphorylase"/>
    <property type="match status" value="1"/>
</dbReference>
<dbReference type="AlphaFoldDB" id="A0AAJ0UF59"/>
<dbReference type="EMBL" id="NHSF01000051">
    <property type="protein sequence ID" value="MBK5930312.1"/>
    <property type="molecule type" value="Genomic_DNA"/>
</dbReference>
<keyword evidence="1" id="KW-0328">Glycosyltransferase</keyword>
<reference evidence="4" key="1">
    <citation type="submission" date="2017-05" db="EMBL/GenBank/DDBJ databases">
        <authorList>
            <person name="Imhoff J.F."/>
            <person name="Rahn T."/>
            <person name="Kuenzel S."/>
            <person name="Neulinger S.C."/>
        </authorList>
    </citation>
    <scope>NUCLEOTIDE SEQUENCE</scope>
    <source>
        <strain evidence="4">DSM 4395</strain>
    </source>
</reference>
<dbReference type="CDD" id="cd03789">
    <property type="entry name" value="GT9_LPS_heptosyltransferase"/>
    <property type="match status" value="1"/>
</dbReference>
<dbReference type="InterPro" id="IPR002201">
    <property type="entry name" value="Glyco_trans_9"/>
</dbReference>
<gene>
    <name evidence="4" type="ORF">CCR82_07195</name>
</gene>
<dbReference type="Gene3D" id="3.40.50.2000">
    <property type="entry name" value="Glycogen Phosphorylase B"/>
    <property type="match status" value="2"/>
</dbReference>
<dbReference type="InterPro" id="IPR051199">
    <property type="entry name" value="LPS_LOS_Heptosyltrfase"/>
</dbReference>
<accession>A0AAJ0UF59</accession>
<evidence type="ECO:0000313" key="5">
    <source>
        <dbReference type="Proteomes" id="UP001296967"/>
    </source>
</evidence>
<dbReference type="Proteomes" id="UP001296967">
    <property type="component" value="Unassembled WGS sequence"/>
</dbReference>
<protein>
    <submittedName>
        <fullName evidence="4">Lipopolysaccharide heptosyltransferase</fullName>
    </submittedName>
</protein>
<dbReference type="PANTHER" id="PTHR30160">
    <property type="entry name" value="TETRAACYLDISACCHARIDE 4'-KINASE-RELATED"/>
    <property type="match status" value="1"/>
</dbReference>
<dbReference type="PANTHER" id="PTHR30160:SF1">
    <property type="entry name" value="LIPOPOLYSACCHARIDE 1,2-N-ACETYLGLUCOSAMINETRANSFERASE-RELATED"/>
    <property type="match status" value="1"/>
</dbReference>
<name>A0AAJ0UF59_HALSE</name>
<proteinExistence type="predicted"/>
<feature type="region of interest" description="Disordered" evidence="3">
    <location>
        <begin position="361"/>
        <end position="393"/>
    </location>
</feature>
<dbReference type="RefSeq" id="WP_201244735.1">
    <property type="nucleotide sequence ID" value="NZ_NHSF01000051.1"/>
</dbReference>
<keyword evidence="2" id="KW-0808">Transferase</keyword>
<dbReference type="Pfam" id="PF01075">
    <property type="entry name" value="Glyco_transf_9"/>
    <property type="match status" value="1"/>
</dbReference>
<comment type="caution">
    <text evidence="4">The sequence shown here is derived from an EMBL/GenBank/DDBJ whole genome shotgun (WGS) entry which is preliminary data.</text>
</comment>
<evidence type="ECO:0000256" key="2">
    <source>
        <dbReference type="ARBA" id="ARBA00022679"/>
    </source>
</evidence>
<evidence type="ECO:0000256" key="1">
    <source>
        <dbReference type="ARBA" id="ARBA00022676"/>
    </source>
</evidence>
<dbReference type="GO" id="GO:0005829">
    <property type="term" value="C:cytosol"/>
    <property type="evidence" value="ECO:0007669"/>
    <property type="project" value="TreeGrafter"/>
</dbReference>
<evidence type="ECO:0000256" key="3">
    <source>
        <dbReference type="SAM" id="MobiDB-lite"/>
    </source>
</evidence>
<feature type="compositionally biased region" description="Basic and acidic residues" evidence="3">
    <location>
        <begin position="361"/>
        <end position="380"/>
    </location>
</feature>
<keyword evidence="5" id="KW-1185">Reference proteome</keyword>